<evidence type="ECO:0000313" key="2">
    <source>
        <dbReference type="EMBL" id="KYQ91265.1"/>
    </source>
</evidence>
<dbReference type="InParanoid" id="A0A151ZBF4"/>
<keyword evidence="3" id="KW-1185">Reference proteome</keyword>
<dbReference type="SUPFAM" id="SSF81383">
    <property type="entry name" value="F-box domain"/>
    <property type="match status" value="1"/>
</dbReference>
<gene>
    <name evidence="2" type="ORF">DLAC_08199</name>
</gene>
<dbReference type="PROSITE" id="PS50181">
    <property type="entry name" value="FBOX"/>
    <property type="match status" value="1"/>
</dbReference>
<dbReference type="OrthoDB" id="3219396at2759"/>
<reference evidence="2 3" key="1">
    <citation type="submission" date="2015-12" db="EMBL/GenBank/DDBJ databases">
        <title>Dictyostelia acquired genes for synthesis and detection of signals that induce cell-type specialization by lateral gene transfer from prokaryotes.</title>
        <authorList>
            <person name="Gloeckner G."/>
            <person name="Schaap P."/>
        </authorList>
    </citation>
    <scope>NUCLEOTIDE SEQUENCE [LARGE SCALE GENOMIC DNA]</scope>
    <source>
        <strain evidence="2 3">TK</strain>
    </source>
</reference>
<protein>
    <recommendedName>
        <fullName evidence="1">F-box domain-containing protein</fullName>
    </recommendedName>
</protein>
<dbReference type="Pfam" id="PF00646">
    <property type="entry name" value="F-box"/>
    <property type="match status" value="1"/>
</dbReference>
<dbReference type="Gene3D" id="1.20.1280.50">
    <property type="match status" value="1"/>
</dbReference>
<evidence type="ECO:0000313" key="3">
    <source>
        <dbReference type="Proteomes" id="UP000076078"/>
    </source>
</evidence>
<feature type="domain" description="F-box" evidence="1">
    <location>
        <begin position="75"/>
        <end position="121"/>
    </location>
</feature>
<accession>A0A151ZBF4</accession>
<dbReference type="Proteomes" id="UP000076078">
    <property type="component" value="Unassembled WGS sequence"/>
</dbReference>
<name>A0A151ZBF4_TIELA</name>
<organism evidence="2 3">
    <name type="scientific">Tieghemostelium lacteum</name>
    <name type="common">Slime mold</name>
    <name type="synonym">Dictyostelium lacteum</name>
    <dbReference type="NCBI Taxonomy" id="361077"/>
    <lineage>
        <taxon>Eukaryota</taxon>
        <taxon>Amoebozoa</taxon>
        <taxon>Evosea</taxon>
        <taxon>Eumycetozoa</taxon>
        <taxon>Dictyostelia</taxon>
        <taxon>Dictyosteliales</taxon>
        <taxon>Raperosteliaceae</taxon>
        <taxon>Tieghemostelium</taxon>
    </lineage>
</organism>
<evidence type="ECO:0000259" key="1">
    <source>
        <dbReference type="PROSITE" id="PS50181"/>
    </source>
</evidence>
<dbReference type="AlphaFoldDB" id="A0A151ZBF4"/>
<comment type="caution">
    <text evidence="2">The sequence shown here is derived from an EMBL/GenBank/DDBJ whole genome shotgun (WGS) entry which is preliminary data.</text>
</comment>
<dbReference type="EMBL" id="LODT01000035">
    <property type="protein sequence ID" value="KYQ91265.1"/>
    <property type="molecule type" value="Genomic_DNA"/>
</dbReference>
<dbReference type="FunCoup" id="A0A151ZBF4">
    <property type="interactions" value="259"/>
</dbReference>
<dbReference type="SMART" id="SM00256">
    <property type="entry name" value="FBOX"/>
    <property type="match status" value="1"/>
</dbReference>
<dbReference type="InterPro" id="IPR001810">
    <property type="entry name" value="F-box_dom"/>
</dbReference>
<sequence>MGSHNSKKKKLVEINHLHLHPIEDNHEHQHNSSSLNIQIKKVSLEKEKEWINKCRNNLKIELQDLDTENCEFNTLDSLSTLPMEIRCKIINNLSFMDILNLQIVNRLYYSTIKSDLIWKQLILRDIDIWLNKDLARKLYLKYEFSNWIRWRRFYFEFIRKRVCLNCNNVFSESNNANKPCQIHPQIRDIVHDNGSYPSGVYYLCCMAKPKDQIGCQKINHLISKEELDDDYIAMMLFL</sequence>
<dbReference type="InterPro" id="IPR036047">
    <property type="entry name" value="F-box-like_dom_sf"/>
</dbReference>
<proteinExistence type="predicted"/>